<comment type="pathway">
    <text evidence="2 7">Secondary metabolite metabolism; methylglyoxal degradation; (R)-lactate from methylglyoxal: step 2/2.</text>
</comment>
<evidence type="ECO:0000313" key="10">
    <source>
        <dbReference type="Proteomes" id="UP001595974"/>
    </source>
</evidence>
<dbReference type="NCBIfam" id="TIGR03413">
    <property type="entry name" value="GSH_gloB"/>
    <property type="match status" value="1"/>
</dbReference>
<protein>
    <recommendedName>
        <fullName evidence="7">Hydroxyacylglutathione hydrolase</fullName>
        <ecNumber evidence="7">3.1.2.6</ecNumber>
    </recommendedName>
    <alternativeName>
        <fullName evidence="7">Glyoxalase II</fullName>
        <shortName evidence="7">Glx II</shortName>
    </alternativeName>
</protein>
<evidence type="ECO:0000256" key="7">
    <source>
        <dbReference type="HAMAP-Rule" id="MF_01374"/>
    </source>
</evidence>
<dbReference type="EMBL" id="JBHSOG010000051">
    <property type="protein sequence ID" value="MFC5770533.1"/>
    <property type="molecule type" value="Genomic_DNA"/>
</dbReference>
<dbReference type="Gene3D" id="3.60.15.10">
    <property type="entry name" value="Ribonuclease Z/Hydroxyacylglutathione hydrolase-like"/>
    <property type="match status" value="1"/>
</dbReference>
<keyword evidence="5 7" id="KW-0378">Hydrolase</keyword>
<sequence length="257" mass="26918">MDIIPLPAFRDNYIWLLHDGRHAVAVDPGDAGPVEDFLARHGLALAAVLVTHHHPDHVGGLQALLARHGVPVFGPAREPIAGVDHPVAEGDVVVIEQLGLALTVLDVPGHTAGHVAYHAAAPAPGSLFCGDTMFSAGCGRLFEGTPAQMAASLAKFGALPDATRVYCTHEYTLSNLAFSRVAEPVNGQRDAYAARCERLRAAGEPTLPSTIGTEKAVNPFLRCTEPGVIEAVAAHGGSRPADAVSCLAALRAWKDVF</sequence>
<proteinExistence type="inferred from homology"/>
<feature type="domain" description="Metallo-beta-lactamase" evidence="8">
    <location>
        <begin position="11"/>
        <end position="169"/>
    </location>
</feature>
<dbReference type="HAMAP" id="MF_01374">
    <property type="entry name" value="Glyoxalase_2"/>
    <property type="match status" value="1"/>
</dbReference>
<dbReference type="PANTHER" id="PTHR43705:SF1">
    <property type="entry name" value="HYDROXYACYLGLUTATHIONE HYDROLASE GLOB"/>
    <property type="match status" value="1"/>
</dbReference>
<dbReference type="GO" id="GO:0004416">
    <property type="term" value="F:hydroxyacylglutathione hydrolase activity"/>
    <property type="evidence" value="ECO:0007669"/>
    <property type="project" value="UniProtKB-EC"/>
</dbReference>
<dbReference type="InterPro" id="IPR036866">
    <property type="entry name" value="RibonucZ/Hydroxyglut_hydro"/>
</dbReference>
<evidence type="ECO:0000256" key="2">
    <source>
        <dbReference type="ARBA" id="ARBA00004963"/>
    </source>
</evidence>
<comment type="cofactor">
    <cofactor evidence="7">
        <name>Zn(2+)</name>
        <dbReference type="ChEBI" id="CHEBI:29105"/>
    </cofactor>
    <text evidence="7">Binds 2 Zn(2+) ions per subunit.</text>
</comment>
<keyword evidence="10" id="KW-1185">Reference proteome</keyword>
<feature type="binding site" evidence="7">
    <location>
        <position position="169"/>
    </location>
    <ligand>
        <name>Zn(2+)</name>
        <dbReference type="ChEBI" id="CHEBI:29105"/>
        <label>2</label>
    </ligand>
</feature>
<keyword evidence="4 7" id="KW-0479">Metal-binding</keyword>
<gene>
    <name evidence="7 9" type="primary">gloB</name>
    <name evidence="9" type="ORF">ACFPTN_14225</name>
</gene>
<feature type="binding site" evidence="7">
    <location>
        <position position="52"/>
    </location>
    <ligand>
        <name>Zn(2+)</name>
        <dbReference type="ChEBI" id="CHEBI:29105"/>
        <label>1</label>
    </ligand>
</feature>
<dbReference type="InterPro" id="IPR017782">
    <property type="entry name" value="Hydroxyacylglutathione_Hdrlase"/>
</dbReference>
<feature type="binding site" evidence="7">
    <location>
        <position position="57"/>
    </location>
    <ligand>
        <name>Zn(2+)</name>
        <dbReference type="ChEBI" id="CHEBI:29105"/>
        <label>2</label>
    </ligand>
</feature>
<dbReference type="CDD" id="cd07723">
    <property type="entry name" value="hydroxyacylglutathione_hydrolase_MBL-fold"/>
    <property type="match status" value="1"/>
</dbReference>
<evidence type="ECO:0000256" key="5">
    <source>
        <dbReference type="ARBA" id="ARBA00022801"/>
    </source>
</evidence>
<dbReference type="InterPro" id="IPR032282">
    <property type="entry name" value="HAGH_C"/>
</dbReference>
<feature type="binding site" evidence="7">
    <location>
        <position position="131"/>
    </location>
    <ligand>
        <name>Zn(2+)</name>
        <dbReference type="ChEBI" id="CHEBI:29105"/>
        <label>2</label>
    </ligand>
</feature>
<dbReference type="SMART" id="SM00849">
    <property type="entry name" value="Lactamase_B"/>
    <property type="match status" value="1"/>
</dbReference>
<keyword evidence="6 7" id="KW-0862">Zinc</keyword>
<accession>A0ABW1ATA5</accession>
<dbReference type="Proteomes" id="UP001595974">
    <property type="component" value="Unassembled WGS sequence"/>
</dbReference>
<dbReference type="InterPro" id="IPR035680">
    <property type="entry name" value="Clx_II_MBL"/>
</dbReference>
<feature type="binding site" evidence="7">
    <location>
        <position position="131"/>
    </location>
    <ligand>
        <name>Zn(2+)</name>
        <dbReference type="ChEBI" id="CHEBI:29105"/>
        <label>1</label>
    </ligand>
</feature>
<dbReference type="PIRSF" id="PIRSF005457">
    <property type="entry name" value="Glx"/>
    <property type="match status" value="1"/>
</dbReference>
<dbReference type="SUPFAM" id="SSF56281">
    <property type="entry name" value="Metallo-hydrolase/oxidoreductase"/>
    <property type="match status" value="1"/>
</dbReference>
<dbReference type="RefSeq" id="WP_096447257.1">
    <property type="nucleotide sequence ID" value="NZ_JBHSOG010000051.1"/>
</dbReference>
<feature type="binding site" evidence="7">
    <location>
        <position position="54"/>
    </location>
    <ligand>
        <name>Zn(2+)</name>
        <dbReference type="ChEBI" id="CHEBI:29105"/>
        <label>1</label>
    </ligand>
</feature>
<dbReference type="PANTHER" id="PTHR43705">
    <property type="entry name" value="HYDROXYACYLGLUTATHIONE HYDROLASE"/>
    <property type="match status" value="1"/>
</dbReference>
<dbReference type="EC" id="3.1.2.6" evidence="7"/>
<comment type="caution">
    <text evidence="9">The sequence shown here is derived from an EMBL/GenBank/DDBJ whole genome shotgun (WGS) entry which is preliminary data.</text>
</comment>
<comment type="similarity">
    <text evidence="3 7">Belongs to the metallo-beta-lactamase superfamily. Glyoxalase II family.</text>
</comment>
<reference evidence="10" key="1">
    <citation type="journal article" date="2019" name="Int. J. Syst. Evol. Microbiol.">
        <title>The Global Catalogue of Microorganisms (GCM) 10K type strain sequencing project: providing services to taxonomists for standard genome sequencing and annotation.</title>
        <authorList>
            <consortium name="The Broad Institute Genomics Platform"/>
            <consortium name="The Broad Institute Genome Sequencing Center for Infectious Disease"/>
            <person name="Wu L."/>
            <person name="Ma J."/>
        </authorList>
    </citation>
    <scope>NUCLEOTIDE SEQUENCE [LARGE SCALE GENOMIC DNA]</scope>
    <source>
        <strain evidence="10">SHR3</strain>
    </source>
</reference>
<dbReference type="Pfam" id="PF16123">
    <property type="entry name" value="HAGH_C"/>
    <property type="match status" value="1"/>
</dbReference>
<evidence type="ECO:0000256" key="1">
    <source>
        <dbReference type="ARBA" id="ARBA00001623"/>
    </source>
</evidence>
<evidence type="ECO:0000256" key="4">
    <source>
        <dbReference type="ARBA" id="ARBA00022723"/>
    </source>
</evidence>
<dbReference type="InterPro" id="IPR001279">
    <property type="entry name" value="Metallo-B-lactamas"/>
</dbReference>
<organism evidence="9 10">
    <name type="scientific">Thauera sinica</name>
    <dbReference type="NCBI Taxonomy" id="2665146"/>
    <lineage>
        <taxon>Bacteria</taxon>
        <taxon>Pseudomonadati</taxon>
        <taxon>Pseudomonadota</taxon>
        <taxon>Betaproteobacteria</taxon>
        <taxon>Rhodocyclales</taxon>
        <taxon>Zoogloeaceae</taxon>
        <taxon>Thauera</taxon>
    </lineage>
</organism>
<evidence type="ECO:0000259" key="8">
    <source>
        <dbReference type="SMART" id="SM00849"/>
    </source>
</evidence>
<dbReference type="InterPro" id="IPR050110">
    <property type="entry name" value="Glyoxalase_II_hydrolase"/>
</dbReference>
<feature type="binding site" evidence="7">
    <location>
        <position position="56"/>
    </location>
    <ligand>
        <name>Zn(2+)</name>
        <dbReference type="ChEBI" id="CHEBI:29105"/>
        <label>2</label>
    </ligand>
</feature>
<dbReference type="Pfam" id="PF00753">
    <property type="entry name" value="Lactamase_B"/>
    <property type="match status" value="1"/>
</dbReference>
<feature type="binding site" evidence="7">
    <location>
        <position position="110"/>
    </location>
    <ligand>
        <name>Zn(2+)</name>
        <dbReference type="ChEBI" id="CHEBI:29105"/>
        <label>1</label>
    </ligand>
</feature>
<evidence type="ECO:0000256" key="6">
    <source>
        <dbReference type="ARBA" id="ARBA00022833"/>
    </source>
</evidence>
<evidence type="ECO:0000313" key="9">
    <source>
        <dbReference type="EMBL" id="MFC5770533.1"/>
    </source>
</evidence>
<name>A0ABW1ATA5_9RHOO</name>
<evidence type="ECO:0000256" key="3">
    <source>
        <dbReference type="ARBA" id="ARBA00006759"/>
    </source>
</evidence>
<comment type="subunit">
    <text evidence="7">Monomer.</text>
</comment>
<comment type="function">
    <text evidence="7">Thiolesterase that catalyzes the hydrolysis of S-D-lactoyl-glutathione to form glutathione and D-lactic acid.</text>
</comment>
<comment type="catalytic activity">
    <reaction evidence="1 7">
        <text>an S-(2-hydroxyacyl)glutathione + H2O = a 2-hydroxy carboxylate + glutathione + H(+)</text>
        <dbReference type="Rhea" id="RHEA:21864"/>
        <dbReference type="ChEBI" id="CHEBI:15377"/>
        <dbReference type="ChEBI" id="CHEBI:15378"/>
        <dbReference type="ChEBI" id="CHEBI:57925"/>
        <dbReference type="ChEBI" id="CHEBI:58896"/>
        <dbReference type="ChEBI" id="CHEBI:71261"/>
        <dbReference type="EC" id="3.1.2.6"/>
    </reaction>
</comment>